<evidence type="ECO:0000259" key="5">
    <source>
        <dbReference type="Pfam" id="PF03486"/>
    </source>
</evidence>
<reference evidence="7" key="1">
    <citation type="journal article" date="2021" name="PeerJ">
        <title>Extensive microbial diversity within the chicken gut microbiome revealed by metagenomics and culture.</title>
        <authorList>
            <person name="Gilroy R."/>
            <person name="Ravi A."/>
            <person name="Getino M."/>
            <person name="Pursley I."/>
            <person name="Horton D.L."/>
            <person name="Alikhan N.F."/>
            <person name="Baker D."/>
            <person name="Gharbi K."/>
            <person name="Hall N."/>
            <person name="Watson M."/>
            <person name="Adriaenssens E.M."/>
            <person name="Foster-Nyarko E."/>
            <person name="Jarju S."/>
            <person name="Secka A."/>
            <person name="Antonio M."/>
            <person name="Oren A."/>
            <person name="Chaudhuri R.R."/>
            <person name="La Ragione R."/>
            <person name="Hildebrand F."/>
            <person name="Pallen M.J."/>
        </authorList>
    </citation>
    <scope>NUCLEOTIDE SEQUENCE</scope>
    <source>
        <strain evidence="7">ChiHecec2B26-446</strain>
    </source>
</reference>
<comment type="caution">
    <text evidence="7">The sequence shown here is derived from an EMBL/GenBank/DDBJ whole genome shotgun (WGS) entry which is preliminary data.</text>
</comment>
<feature type="compositionally biased region" description="Basic and acidic residues" evidence="4">
    <location>
        <begin position="210"/>
        <end position="267"/>
    </location>
</feature>
<feature type="region of interest" description="Disordered" evidence="4">
    <location>
        <begin position="1"/>
        <end position="565"/>
    </location>
</feature>
<evidence type="ECO:0000256" key="2">
    <source>
        <dbReference type="ARBA" id="ARBA00022630"/>
    </source>
</evidence>
<proteinExistence type="predicted"/>
<feature type="compositionally biased region" description="Low complexity" evidence="4">
    <location>
        <begin position="27"/>
        <end position="37"/>
    </location>
</feature>
<dbReference type="InterPro" id="IPR057661">
    <property type="entry name" value="RsdA/BaiN/AoA(So)_Rossmann"/>
</dbReference>
<feature type="compositionally biased region" description="Basic and acidic residues" evidence="4">
    <location>
        <begin position="168"/>
        <end position="199"/>
    </location>
</feature>
<evidence type="ECO:0000256" key="4">
    <source>
        <dbReference type="SAM" id="MobiDB-lite"/>
    </source>
</evidence>
<evidence type="ECO:0000256" key="3">
    <source>
        <dbReference type="ARBA" id="ARBA00022827"/>
    </source>
</evidence>
<protein>
    <submittedName>
        <fullName evidence="7">Aminoacetone oxidase family FAD-binding enzyme</fullName>
    </submittedName>
</protein>
<dbReference type="Proteomes" id="UP000886752">
    <property type="component" value="Unassembled WGS sequence"/>
</dbReference>
<feature type="compositionally biased region" description="Low complexity" evidence="4">
    <location>
        <begin position="151"/>
        <end position="166"/>
    </location>
</feature>
<dbReference type="SUPFAM" id="SSF160996">
    <property type="entry name" value="HI0933 insert domain-like"/>
    <property type="match status" value="1"/>
</dbReference>
<gene>
    <name evidence="7" type="ORF">H9894_04155</name>
</gene>
<feature type="region of interest" description="Disordered" evidence="4">
    <location>
        <begin position="587"/>
        <end position="660"/>
    </location>
</feature>
<dbReference type="InterPro" id="IPR055178">
    <property type="entry name" value="RsdA/BaiN/AoA(So)-like_dom"/>
</dbReference>
<organism evidence="7 8">
    <name type="scientific">Candidatus Desulfovibrio intestinipullorum</name>
    <dbReference type="NCBI Taxonomy" id="2838536"/>
    <lineage>
        <taxon>Bacteria</taxon>
        <taxon>Pseudomonadati</taxon>
        <taxon>Thermodesulfobacteriota</taxon>
        <taxon>Desulfovibrionia</taxon>
        <taxon>Desulfovibrionales</taxon>
        <taxon>Desulfovibrionaceae</taxon>
        <taxon>Desulfovibrio</taxon>
    </lineage>
</organism>
<dbReference type="PANTHER" id="PTHR42887:SF2">
    <property type="entry name" value="OS12G0638800 PROTEIN"/>
    <property type="match status" value="1"/>
</dbReference>
<feature type="compositionally biased region" description="Basic and acidic residues" evidence="4">
    <location>
        <begin position="295"/>
        <end position="311"/>
    </location>
</feature>
<dbReference type="AlphaFoldDB" id="A0A9D1PW68"/>
<dbReference type="Gene3D" id="1.10.8.260">
    <property type="entry name" value="HI0933 insert domain-like"/>
    <property type="match status" value="1"/>
</dbReference>
<comment type="cofactor">
    <cofactor evidence="1">
        <name>FAD</name>
        <dbReference type="ChEBI" id="CHEBI:57692"/>
    </cofactor>
</comment>
<reference evidence="7" key="2">
    <citation type="submission" date="2021-04" db="EMBL/GenBank/DDBJ databases">
        <authorList>
            <person name="Gilroy R."/>
        </authorList>
    </citation>
    <scope>NUCLEOTIDE SEQUENCE</scope>
    <source>
        <strain evidence="7">ChiHecec2B26-446</strain>
    </source>
</reference>
<feature type="compositionally biased region" description="Basic and acidic residues" evidence="4">
    <location>
        <begin position="429"/>
        <end position="565"/>
    </location>
</feature>
<feature type="compositionally biased region" description="Polar residues" evidence="4">
    <location>
        <begin position="331"/>
        <end position="341"/>
    </location>
</feature>
<dbReference type="Pfam" id="PF22780">
    <property type="entry name" value="HI0933_like_1st"/>
    <property type="match status" value="1"/>
</dbReference>
<keyword evidence="2" id="KW-0285">Flavoprotein</keyword>
<dbReference type="Gene3D" id="3.50.50.60">
    <property type="entry name" value="FAD/NAD(P)-binding domain"/>
    <property type="match status" value="1"/>
</dbReference>
<feature type="domain" description="RsdA/BaiN/AoA(So)-like insert" evidence="6">
    <location>
        <begin position="860"/>
        <end position="1002"/>
    </location>
</feature>
<evidence type="ECO:0000259" key="6">
    <source>
        <dbReference type="Pfam" id="PF22780"/>
    </source>
</evidence>
<accession>A0A9D1PW68</accession>
<name>A0A9D1PW68_9BACT</name>
<feature type="compositionally biased region" description="Basic and acidic residues" evidence="4">
    <location>
        <begin position="63"/>
        <end position="85"/>
    </location>
</feature>
<dbReference type="InterPro" id="IPR036188">
    <property type="entry name" value="FAD/NAD-bd_sf"/>
</dbReference>
<dbReference type="NCBIfam" id="TIGR00275">
    <property type="entry name" value="aminoacetone oxidase family FAD-binding enzyme"/>
    <property type="match status" value="1"/>
</dbReference>
<feature type="compositionally biased region" description="Basic and acidic residues" evidence="4">
    <location>
        <begin position="587"/>
        <end position="623"/>
    </location>
</feature>
<evidence type="ECO:0000313" key="8">
    <source>
        <dbReference type="Proteomes" id="UP000886752"/>
    </source>
</evidence>
<evidence type="ECO:0000313" key="7">
    <source>
        <dbReference type="EMBL" id="HIW00361.1"/>
    </source>
</evidence>
<feature type="compositionally biased region" description="Basic and acidic residues" evidence="4">
    <location>
        <begin position="118"/>
        <end position="149"/>
    </location>
</feature>
<feature type="compositionally biased region" description="Basic and acidic residues" evidence="4">
    <location>
        <begin position="642"/>
        <end position="656"/>
    </location>
</feature>
<dbReference type="InterPro" id="IPR023166">
    <property type="entry name" value="BaiN-like_dom_sf"/>
</dbReference>
<keyword evidence="3" id="KW-0274">FAD</keyword>
<dbReference type="InterPro" id="IPR004792">
    <property type="entry name" value="BaiN-like"/>
</dbReference>
<evidence type="ECO:0000256" key="1">
    <source>
        <dbReference type="ARBA" id="ARBA00001974"/>
    </source>
</evidence>
<dbReference type="PANTHER" id="PTHR42887">
    <property type="entry name" value="OS12G0638800 PROTEIN"/>
    <property type="match status" value="1"/>
</dbReference>
<feature type="domain" description="RsdA/BaiN/AoA(So)-like Rossmann fold-like" evidence="5">
    <location>
        <begin position="670"/>
        <end position="1055"/>
    </location>
</feature>
<dbReference type="SUPFAM" id="SSF51905">
    <property type="entry name" value="FAD/NAD(P)-binding domain"/>
    <property type="match status" value="1"/>
</dbReference>
<sequence>MSQQPLKTEKHRAFADDTADNAQDRQTGSSARQAARGRTGRRPMGVGAAARPRRVHPGGSALNRRERSREAFDASGDREGRDIRNRHDKRGTGRTAGQFQDRGFRPDGQARSFGQAGHFERPERPARPDRPERTGRAGDRFHKQDRPFDRPFPAGRGARPLAGARPPFRPEHTDRMPDHRDAHRDDHRPDRHQAADRPGRGTRPWAEGRLPGRRDEHGFAGRPDRPQRFERSDRPERSDRFERADRFDRSDRPARRFGDRFADRFADRSGAPFAGREDKAAGGRERRPLAGLKDSQPDRSVRPERPDRSERPFAAPQSAPGQTGGDRASSDPITERQSSATYALARTPHRPEGSAPEAEYKADRPEPERGHGLDRHGRLADRGDDHRPFRDKTQGRFARDRFSGDGLGEGGPKGSEDRDPSRQNSRQNFKQDFKNRFDRRGRSRFARHEENRFNGRFEEQSSDRFEGRRDVDHKAGLKAGSDFRPDRREHARPFGDRPGRDRDTSFGDRSGHDRSFHTRDRSFGDRPDRDRAFGDRSFGERSDRDRSFGDRPGRGRSFRGDRPDSFRKEAFRKEAFRKEAFRKDAFREDSSPDNAFRDDARPSAFRGDRGAGSRWQDGRERRFGCTARSDAPMFGEPMFQNGRRDEAGFDRPDSGRRPALRGSRDAAVYDVLILGAGAAGLMCAAHLVSMGLSVCVVDRSRTPGRKLSVAGGGRANFSNRALQPGHFVCSQTGFVEPVLEKVDTAALLRLMDVLELPWEEKEKGKLFLQVQAADLVRALIGRCRRGDFTLCMEEHFSVDDLSFPADPGSGARVRLTTSVTARTARHLVLALGSPASPFTGSSGFGYALAQSLGHSLVRPRAALAPFFLEQDSPFLALKGVSVPVRLSTCGHTVSDDLLFTHMGLSGPAALKASLYWQEGEVLEIDLLPKVLHRLFEEEGRKTPRSVLGKVLPQRLVDVILPAELAGRRCSELKSEEREQLEECVHCLTLKPVSVAGLRQAEVCAGGVDCSEIEPVTFASRRREHVSIIGEMLDVTGTLGGYNLHWAFASALLAAQAIADSLYPGRRRSAESQPAAKAQD</sequence>
<dbReference type="Gene3D" id="2.40.30.10">
    <property type="entry name" value="Translation factors"/>
    <property type="match status" value="1"/>
</dbReference>
<feature type="compositionally biased region" description="Basic and acidic residues" evidence="4">
    <location>
        <begin position="358"/>
        <end position="403"/>
    </location>
</feature>
<feature type="compositionally biased region" description="Basic and acidic residues" evidence="4">
    <location>
        <begin position="275"/>
        <end position="288"/>
    </location>
</feature>
<dbReference type="Pfam" id="PF03486">
    <property type="entry name" value="HI0933_like"/>
    <property type="match status" value="1"/>
</dbReference>
<dbReference type="EMBL" id="DXHV01000044">
    <property type="protein sequence ID" value="HIW00361.1"/>
    <property type="molecule type" value="Genomic_DNA"/>
</dbReference>